<reference evidence="1 2" key="1">
    <citation type="journal article" date="2013" name="PLoS Genet.">
        <title>Comparative genome structure, secondary metabolite, and effector coding capacity across Cochliobolus pathogens.</title>
        <authorList>
            <person name="Condon B.J."/>
            <person name="Leng Y."/>
            <person name="Wu D."/>
            <person name="Bushley K.E."/>
            <person name="Ohm R.A."/>
            <person name="Otillar R."/>
            <person name="Martin J."/>
            <person name="Schackwitz W."/>
            <person name="Grimwood J."/>
            <person name="MohdZainudin N."/>
            <person name="Xue C."/>
            <person name="Wang R."/>
            <person name="Manning V.A."/>
            <person name="Dhillon B."/>
            <person name="Tu Z.J."/>
            <person name="Steffenson B.J."/>
            <person name="Salamov A."/>
            <person name="Sun H."/>
            <person name="Lowry S."/>
            <person name="LaButti K."/>
            <person name="Han J."/>
            <person name="Copeland A."/>
            <person name="Lindquist E."/>
            <person name="Barry K."/>
            <person name="Schmutz J."/>
            <person name="Baker S.E."/>
            <person name="Ciuffetti L.M."/>
            <person name="Grigoriev I.V."/>
            <person name="Zhong S."/>
            <person name="Turgeon B.G."/>
        </authorList>
    </citation>
    <scope>NUCLEOTIDE SEQUENCE [LARGE SCALE GENOMIC DNA]</scope>
    <source>
        <strain evidence="1 2">ATCC 44560</strain>
    </source>
</reference>
<organism evidence="1 2">
    <name type="scientific">Bipolaris oryzae ATCC 44560</name>
    <dbReference type="NCBI Taxonomy" id="930090"/>
    <lineage>
        <taxon>Eukaryota</taxon>
        <taxon>Fungi</taxon>
        <taxon>Dikarya</taxon>
        <taxon>Ascomycota</taxon>
        <taxon>Pezizomycotina</taxon>
        <taxon>Dothideomycetes</taxon>
        <taxon>Pleosporomycetidae</taxon>
        <taxon>Pleosporales</taxon>
        <taxon>Pleosporineae</taxon>
        <taxon>Pleosporaceae</taxon>
        <taxon>Bipolaris</taxon>
    </lineage>
</organism>
<sequence length="143" mass="16106">MVVVTSKPIQPLASALPSLSNKHHFRQASRFTLPMTLQSIADLQKKDVNHPNYTTWTEPQNFFTWTYRTAQYTDQGLSRMHRLDSTIRKVQRPTPNANPLIGLTLSLFLSARKIVARNSVTAPDVMHFPVRHAAGVSLNADRG</sequence>
<dbReference type="GeneID" id="19120726"/>
<gene>
    <name evidence="1" type="ORF">COCMIDRAFT_25236</name>
</gene>
<dbReference type="HOGENOM" id="CLU_1805833_0_0_1"/>
<dbReference type="AlphaFoldDB" id="W6ZAE0"/>
<keyword evidence="2" id="KW-1185">Reference proteome</keyword>
<dbReference type="KEGG" id="bor:COCMIDRAFT_25236"/>
<accession>W6ZAE0</accession>
<proteinExistence type="predicted"/>
<dbReference type="OrthoDB" id="1844152at2759"/>
<evidence type="ECO:0000313" key="1">
    <source>
        <dbReference type="EMBL" id="EUC46758.1"/>
    </source>
</evidence>
<evidence type="ECO:0000313" key="2">
    <source>
        <dbReference type="Proteomes" id="UP000054032"/>
    </source>
</evidence>
<dbReference type="Proteomes" id="UP000054032">
    <property type="component" value="Unassembled WGS sequence"/>
</dbReference>
<name>W6ZAE0_COCMI</name>
<dbReference type="EMBL" id="KI963961">
    <property type="protein sequence ID" value="EUC46758.1"/>
    <property type="molecule type" value="Genomic_DNA"/>
</dbReference>
<protein>
    <submittedName>
        <fullName evidence="1">Uncharacterized protein</fullName>
    </submittedName>
</protein>
<dbReference type="RefSeq" id="XP_007686691.1">
    <property type="nucleotide sequence ID" value="XM_007688501.1"/>
</dbReference>